<organism evidence="1 2">
    <name type="scientific">Advenella incenata</name>
    <dbReference type="NCBI Taxonomy" id="267800"/>
    <lineage>
        <taxon>Bacteria</taxon>
        <taxon>Pseudomonadati</taxon>
        <taxon>Pseudomonadota</taxon>
        <taxon>Betaproteobacteria</taxon>
        <taxon>Burkholderiales</taxon>
        <taxon>Alcaligenaceae</taxon>
    </lineage>
</organism>
<evidence type="ECO:0000313" key="1">
    <source>
        <dbReference type="EMBL" id="RZT93936.1"/>
    </source>
</evidence>
<keyword evidence="2" id="KW-1185">Reference proteome</keyword>
<dbReference type="AlphaFoldDB" id="A0A4Q7VAW3"/>
<name>A0A4Q7VAW3_9BURK</name>
<reference evidence="1 2" key="1">
    <citation type="submission" date="2019-02" db="EMBL/GenBank/DDBJ databases">
        <title>Genomic Encyclopedia of Type Strains, Phase IV (KMG-IV): sequencing the most valuable type-strain genomes for metagenomic binning, comparative biology and taxonomic classification.</title>
        <authorList>
            <person name="Goeker M."/>
        </authorList>
    </citation>
    <scope>NUCLEOTIDE SEQUENCE [LARGE SCALE GENOMIC DNA]</scope>
    <source>
        <strain evidence="1 2">DSM 23814</strain>
    </source>
</reference>
<accession>A0A4Q7VAW3</accession>
<gene>
    <name evidence="1" type="ORF">EV681_2348</name>
</gene>
<sequence>MPAGYNVACGAVPINLLAASIPVALTIRTEVFMIVDATFLCADAVRVESMASACCSMAS</sequence>
<dbReference type="EMBL" id="SHKO01000002">
    <property type="protein sequence ID" value="RZT93936.1"/>
    <property type="molecule type" value="Genomic_DNA"/>
</dbReference>
<protein>
    <submittedName>
        <fullName evidence="1">Uncharacterized protein</fullName>
    </submittedName>
</protein>
<evidence type="ECO:0000313" key="2">
    <source>
        <dbReference type="Proteomes" id="UP000293398"/>
    </source>
</evidence>
<dbReference type="Proteomes" id="UP000293398">
    <property type="component" value="Unassembled WGS sequence"/>
</dbReference>
<proteinExistence type="predicted"/>
<comment type="caution">
    <text evidence="1">The sequence shown here is derived from an EMBL/GenBank/DDBJ whole genome shotgun (WGS) entry which is preliminary data.</text>
</comment>